<dbReference type="Gene3D" id="6.10.250.3410">
    <property type="entry name" value="DBF zinc finger"/>
    <property type="match status" value="1"/>
</dbReference>
<dbReference type="OMA" id="DRKHRKF"/>
<dbReference type="InterPro" id="IPR038545">
    <property type="entry name" value="Znf_DBF_sf"/>
</dbReference>
<evidence type="ECO:0000256" key="3">
    <source>
        <dbReference type="ARBA" id="ARBA00022833"/>
    </source>
</evidence>
<dbReference type="InterPro" id="IPR006572">
    <property type="entry name" value="Znf_DBF"/>
</dbReference>
<feature type="compositionally biased region" description="Acidic residues" evidence="6">
    <location>
        <begin position="816"/>
        <end position="832"/>
    </location>
</feature>
<feature type="region of interest" description="Disordered" evidence="6">
    <location>
        <begin position="421"/>
        <end position="442"/>
    </location>
</feature>
<dbReference type="AlphaFoldDB" id="F8PVF4"/>
<dbReference type="InParanoid" id="F8PVF4"/>
<dbReference type="GO" id="GO:0010571">
    <property type="term" value="P:positive regulation of nuclear cell cycle DNA replication"/>
    <property type="evidence" value="ECO:0007669"/>
    <property type="project" value="TreeGrafter"/>
</dbReference>
<keyword evidence="1" id="KW-0479">Metal-binding</keyword>
<evidence type="ECO:0000256" key="2">
    <source>
        <dbReference type="ARBA" id="ARBA00022771"/>
    </source>
</evidence>
<dbReference type="CDD" id="cd00027">
    <property type="entry name" value="BRCT"/>
    <property type="match status" value="1"/>
</dbReference>
<proteinExistence type="predicted"/>
<keyword evidence="3" id="KW-0862">Zinc</keyword>
<dbReference type="PANTHER" id="PTHR15375">
    <property type="entry name" value="ACTIVATOR OF S-PHASE KINASE-RELATED"/>
    <property type="match status" value="1"/>
</dbReference>
<dbReference type="PROSITE" id="PS51265">
    <property type="entry name" value="ZF_DBF4"/>
    <property type="match status" value="1"/>
</dbReference>
<dbReference type="eggNOG" id="KOG4139">
    <property type="taxonomic scope" value="Eukaryota"/>
</dbReference>
<dbReference type="SMART" id="SM00586">
    <property type="entry name" value="ZnF_DBF"/>
    <property type="match status" value="1"/>
</dbReference>
<dbReference type="EMBL" id="GL945479">
    <property type="protein sequence ID" value="EGO00164.1"/>
    <property type="molecule type" value="Genomic_DNA"/>
</dbReference>
<protein>
    <recommendedName>
        <fullName evidence="11">DBF4-type domain-containing protein</fullName>
    </recommendedName>
</protein>
<dbReference type="HOGENOM" id="CLU_017715_1_0_1"/>
<dbReference type="PANTHER" id="PTHR15375:SF26">
    <property type="entry name" value="PROTEIN CHIFFON"/>
    <property type="match status" value="1"/>
</dbReference>
<organism evidence="10">
    <name type="scientific">Serpula lacrymans var. lacrymans (strain S7.3)</name>
    <name type="common">Dry rot fungus</name>
    <dbReference type="NCBI Taxonomy" id="936435"/>
    <lineage>
        <taxon>Eukaryota</taxon>
        <taxon>Fungi</taxon>
        <taxon>Dikarya</taxon>
        <taxon>Basidiomycota</taxon>
        <taxon>Agaricomycotina</taxon>
        <taxon>Agaricomycetes</taxon>
        <taxon>Agaricomycetidae</taxon>
        <taxon>Boletales</taxon>
        <taxon>Coniophorineae</taxon>
        <taxon>Serpulaceae</taxon>
        <taxon>Serpula</taxon>
    </lineage>
</organism>
<feature type="compositionally biased region" description="Low complexity" evidence="6">
    <location>
        <begin position="1"/>
        <end position="19"/>
    </location>
</feature>
<feature type="coiled-coil region" evidence="5">
    <location>
        <begin position="535"/>
        <end position="566"/>
    </location>
</feature>
<dbReference type="InterPro" id="IPR051590">
    <property type="entry name" value="Replication_Regulatory_Kinase"/>
</dbReference>
<dbReference type="GO" id="GO:1901987">
    <property type="term" value="P:regulation of cell cycle phase transition"/>
    <property type="evidence" value="ECO:0007669"/>
    <property type="project" value="TreeGrafter"/>
</dbReference>
<dbReference type="GO" id="GO:0043539">
    <property type="term" value="F:protein serine/threonine kinase activator activity"/>
    <property type="evidence" value="ECO:0007669"/>
    <property type="project" value="TreeGrafter"/>
</dbReference>
<reference evidence="10" key="1">
    <citation type="journal article" date="2011" name="Science">
        <title>The plant cell wall-decomposing machinery underlies the functional diversity of forest fungi.</title>
        <authorList>
            <person name="Eastwood D.C."/>
            <person name="Floudas D."/>
            <person name="Binder M."/>
            <person name="Majcherczyk A."/>
            <person name="Schneider P."/>
            <person name="Aerts A."/>
            <person name="Asiegbu F.O."/>
            <person name="Baker S.E."/>
            <person name="Barry K."/>
            <person name="Bendiksby M."/>
            <person name="Blumentritt M."/>
            <person name="Coutinho P.M."/>
            <person name="Cullen D."/>
            <person name="de Vries R.P."/>
            <person name="Gathman A."/>
            <person name="Goodell B."/>
            <person name="Henrissat B."/>
            <person name="Ihrmark K."/>
            <person name="Kauserud H."/>
            <person name="Kohler A."/>
            <person name="LaButti K."/>
            <person name="Lapidus A."/>
            <person name="Lavin J.L."/>
            <person name="Lee Y.-H."/>
            <person name="Lindquist E."/>
            <person name="Lilly W."/>
            <person name="Lucas S."/>
            <person name="Morin E."/>
            <person name="Murat C."/>
            <person name="Oguiza J.A."/>
            <person name="Park J."/>
            <person name="Pisabarro A.G."/>
            <person name="Riley R."/>
            <person name="Rosling A."/>
            <person name="Salamov A."/>
            <person name="Schmidt O."/>
            <person name="Schmutz J."/>
            <person name="Skrede I."/>
            <person name="Stenlid J."/>
            <person name="Wiebenga A."/>
            <person name="Xie X."/>
            <person name="Kuees U."/>
            <person name="Hibbett D.S."/>
            <person name="Hoffmeister D."/>
            <person name="Hoegberg N."/>
            <person name="Martin F."/>
            <person name="Grigoriev I.V."/>
            <person name="Watkinson S.C."/>
        </authorList>
    </citation>
    <scope>NUCLEOTIDE SEQUENCE [LARGE SCALE GENOMIC DNA]</scope>
    <source>
        <strain evidence="10">strain S7.3</strain>
    </source>
</reference>
<evidence type="ECO:0000259" key="8">
    <source>
        <dbReference type="PROSITE" id="PS51265"/>
    </source>
</evidence>
<feature type="region of interest" description="Disordered" evidence="6">
    <location>
        <begin position="675"/>
        <end position="694"/>
    </location>
</feature>
<dbReference type="Pfam" id="PF22437">
    <property type="entry name" value="DBF4_BRCT"/>
    <property type="match status" value="1"/>
</dbReference>
<accession>F8PVF4</accession>
<name>F8PVF4_SERL3</name>
<keyword evidence="5" id="KW-0175">Coiled coil</keyword>
<evidence type="ECO:0008006" key="11">
    <source>
        <dbReference type="Google" id="ProtNLM"/>
    </source>
</evidence>
<feature type="domain" description="DBF4-type" evidence="8">
    <location>
        <begin position="717"/>
        <end position="766"/>
    </location>
</feature>
<dbReference type="InterPro" id="IPR013939">
    <property type="entry name" value="Regulatory_Dfp1/Him1"/>
</dbReference>
<dbReference type="Pfam" id="PF07535">
    <property type="entry name" value="zf-DBF"/>
    <property type="match status" value="1"/>
</dbReference>
<dbReference type="Pfam" id="PF08630">
    <property type="entry name" value="Dfp1_Him1_M"/>
    <property type="match status" value="1"/>
</dbReference>
<dbReference type="GO" id="GO:0003676">
    <property type="term" value="F:nucleic acid binding"/>
    <property type="evidence" value="ECO:0007669"/>
    <property type="project" value="InterPro"/>
</dbReference>
<dbReference type="FunFam" id="6.10.250.3410:FF:000001">
    <property type="entry name" value="Protein DBF4 homolog A"/>
    <property type="match status" value="1"/>
</dbReference>
<dbReference type="InterPro" id="IPR055116">
    <property type="entry name" value="DBF4_BRCT"/>
</dbReference>
<dbReference type="InterPro" id="IPR036420">
    <property type="entry name" value="BRCT_dom_sf"/>
</dbReference>
<evidence type="ECO:0000313" key="10">
    <source>
        <dbReference type="Proteomes" id="UP000008063"/>
    </source>
</evidence>
<dbReference type="Gene3D" id="3.40.50.10190">
    <property type="entry name" value="BRCT domain"/>
    <property type="match status" value="1"/>
</dbReference>
<dbReference type="GO" id="GO:0031431">
    <property type="term" value="C:Dbf4-dependent protein kinase complex"/>
    <property type="evidence" value="ECO:0007669"/>
    <property type="project" value="TreeGrafter"/>
</dbReference>
<dbReference type="InterPro" id="IPR001357">
    <property type="entry name" value="BRCT_dom"/>
</dbReference>
<feature type="domain" description="BRCT" evidence="7">
    <location>
        <begin position="288"/>
        <end position="342"/>
    </location>
</feature>
<evidence type="ECO:0000256" key="4">
    <source>
        <dbReference type="PROSITE-ProRule" id="PRU00600"/>
    </source>
</evidence>
<dbReference type="FunCoup" id="F8PVF4">
    <property type="interactions" value="84"/>
</dbReference>
<dbReference type="STRING" id="936435.F8PVF4"/>
<dbReference type="Proteomes" id="UP000008063">
    <property type="component" value="Unassembled WGS sequence"/>
</dbReference>
<feature type="region of interest" description="Disordered" evidence="6">
    <location>
        <begin position="1"/>
        <end position="73"/>
    </location>
</feature>
<feature type="compositionally biased region" description="Polar residues" evidence="6">
    <location>
        <begin position="212"/>
        <end position="221"/>
    </location>
</feature>
<dbReference type="PROSITE" id="PS50172">
    <property type="entry name" value="BRCT"/>
    <property type="match status" value="1"/>
</dbReference>
<keyword evidence="2 4" id="KW-0863">Zinc-finger</keyword>
<feature type="region of interest" description="Disordered" evidence="6">
    <location>
        <begin position="785"/>
        <end position="832"/>
    </location>
</feature>
<gene>
    <name evidence="9" type="ORF">SERLA73DRAFT_160151</name>
</gene>
<feature type="region of interest" description="Disordered" evidence="6">
    <location>
        <begin position="194"/>
        <end position="277"/>
    </location>
</feature>
<keyword evidence="10" id="KW-1185">Reference proteome</keyword>
<evidence type="ECO:0000256" key="5">
    <source>
        <dbReference type="SAM" id="Coils"/>
    </source>
</evidence>
<sequence length="832" mass="92202">MADLTTPSLSSSVDSILPSRRLGAPPAQSSPHDKENVPPGGKIGPIRKSKKVARSYCHIGKSTQRGDKSMKNSKRRVGLFGQPVNGSREGDISVGGLNYNLNIVSMEEHLLIATIHDVDRRAKELTESPLAEVTEAYDVSLPFASLIRLAGGCSQSVGSRLPYWSALPTSASEKLCNLQLEKNAELMAAVTRRPLTSRPIPPQVPAVFSPSKAPSRSTSLSAKRARSPEPAGDVSAPYASVKRPRAVPPSPSPAPLFSASAATREDERRERERKRAEREAIKEEFRIKYTRAFPSWVFYFDLDLLDPESAALRDALASRVSHLGGRVDDFFSNEITHLITNQVVPSEDPSANKENVTRLRSSVPKSSALLKSPIKLRGRPAEDSPGYDILVQKALKWGMKIWNTIKLDSILERCDVPALPASTSSRPIATQGTPSATTSNQRSLTRLLASERLHGTTTERDPTQKRHDFRYFSKSSYFVLVEDVRQEVATIHALEYPISRGRDGKEKGAWPTLHCHPKARGPFIEFDEKERRRWEKSQKAEADKEKERIQKVARELKRKAQAQMAARKTGDLRRSVSMNNLHRRAQDAYDGLDEFNDFDGDCGENQDSANASGYLASTGTGAYIAASGNSVGITSTTGTTSNAGNAFRTLDLPASLRGRIQQQVVTSRKVSTVAAGKEQDVKRAGTMGPPVGIPERPHAMLRKSRSTNTLKLPKREEGSKPGYCESCRVKFDDFNAHIQDRKHRKFATNDANYLQLDFILGRVTRRTRQQVEENERIWAASLCSDSDHNSNSDVLDSERFSSQSPHQLTPRQQDIDMWDDELDAEGEVDLDM</sequence>
<feature type="compositionally biased region" description="Polar residues" evidence="6">
    <location>
        <begin position="791"/>
        <end position="812"/>
    </location>
</feature>
<evidence type="ECO:0000259" key="7">
    <source>
        <dbReference type="PROSITE" id="PS50172"/>
    </source>
</evidence>
<feature type="compositionally biased region" description="Basic and acidic residues" evidence="6">
    <location>
        <begin position="263"/>
        <end position="277"/>
    </location>
</feature>
<evidence type="ECO:0000313" key="9">
    <source>
        <dbReference type="EMBL" id="EGO00164.1"/>
    </source>
</evidence>
<evidence type="ECO:0000256" key="6">
    <source>
        <dbReference type="SAM" id="MobiDB-lite"/>
    </source>
</evidence>
<dbReference type="GO" id="GO:0008270">
    <property type="term" value="F:zinc ion binding"/>
    <property type="evidence" value="ECO:0007669"/>
    <property type="project" value="UniProtKB-KW"/>
</dbReference>
<dbReference type="OrthoDB" id="21380at2759"/>
<evidence type="ECO:0000256" key="1">
    <source>
        <dbReference type="ARBA" id="ARBA00022723"/>
    </source>
</evidence>